<dbReference type="PANTHER" id="PTHR23037:SF29">
    <property type="entry name" value="INTERLEUKIN-9 RECEPTOR"/>
    <property type="match status" value="1"/>
</dbReference>
<evidence type="ECO:0000259" key="10">
    <source>
        <dbReference type="PROSITE" id="PS50853"/>
    </source>
</evidence>
<accession>A0A9F5IVP2</accession>
<evidence type="ECO:0000256" key="9">
    <source>
        <dbReference type="SAM" id="Phobius"/>
    </source>
</evidence>
<dbReference type="RefSeq" id="XP_025032455.1">
    <property type="nucleotide sequence ID" value="XM_025176687.1"/>
</dbReference>
<protein>
    <submittedName>
        <fullName evidence="12">Interleukin-9 receptor-like</fullName>
    </submittedName>
</protein>
<name>A0A9F5IVP2_PYTBI</name>
<dbReference type="AlphaFoldDB" id="A0A9F5IVP2"/>
<keyword evidence="7" id="KW-0325">Glycoprotein</keyword>
<evidence type="ECO:0000313" key="12">
    <source>
        <dbReference type="RefSeq" id="XP_025032455.1"/>
    </source>
</evidence>
<dbReference type="KEGG" id="pbi:112542849"/>
<feature type="region of interest" description="Disordered" evidence="8">
    <location>
        <begin position="256"/>
        <end position="359"/>
    </location>
</feature>
<keyword evidence="4 9" id="KW-1133">Transmembrane helix</keyword>
<reference evidence="12" key="1">
    <citation type="submission" date="2025-08" db="UniProtKB">
        <authorList>
            <consortium name="RefSeq"/>
        </authorList>
    </citation>
    <scope>IDENTIFICATION</scope>
    <source>
        <tissue evidence="12">Liver</tissue>
    </source>
</reference>
<dbReference type="GO" id="GO:0016064">
    <property type="term" value="P:immunoglobulin mediated immune response"/>
    <property type="evidence" value="ECO:0007669"/>
    <property type="project" value="TreeGrafter"/>
</dbReference>
<keyword evidence="5 9" id="KW-0472">Membrane</keyword>
<keyword evidence="11" id="KW-1185">Reference proteome</keyword>
<feature type="transmembrane region" description="Helical" evidence="9">
    <location>
        <begin position="192"/>
        <end position="212"/>
    </location>
</feature>
<dbReference type="GO" id="GO:0009897">
    <property type="term" value="C:external side of plasma membrane"/>
    <property type="evidence" value="ECO:0007669"/>
    <property type="project" value="TreeGrafter"/>
</dbReference>
<dbReference type="PROSITE" id="PS50853">
    <property type="entry name" value="FN3"/>
    <property type="match status" value="1"/>
</dbReference>
<evidence type="ECO:0000256" key="3">
    <source>
        <dbReference type="ARBA" id="ARBA00022729"/>
    </source>
</evidence>
<evidence type="ECO:0000256" key="7">
    <source>
        <dbReference type="ARBA" id="ARBA00023180"/>
    </source>
</evidence>
<evidence type="ECO:0000313" key="11">
    <source>
        <dbReference type="Proteomes" id="UP000695026"/>
    </source>
</evidence>
<dbReference type="Proteomes" id="UP000695026">
    <property type="component" value="Unplaced"/>
</dbReference>
<keyword evidence="6" id="KW-0675">Receptor</keyword>
<dbReference type="GO" id="GO:0004896">
    <property type="term" value="F:cytokine receptor activity"/>
    <property type="evidence" value="ECO:0007669"/>
    <property type="project" value="TreeGrafter"/>
</dbReference>
<dbReference type="GeneID" id="112542849"/>
<keyword evidence="2 9" id="KW-0812">Transmembrane</keyword>
<dbReference type="Gene3D" id="2.60.40.10">
    <property type="entry name" value="Immunoglobulins"/>
    <property type="match status" value="1"/>
</dbReference>
<sequence length="359" mass="39799">MKCSLGLSSDLICPLSASPGTLDHFHCSAYNEEGEFTENNEYKVTLHTSSLGEHHTHVVFMMYKPRLHIECDPPFDLQSKCSANKCRVQWKRPKAYEEILKDWQWELAFKVVQEPWEQAQRRVFVNTETWVDIEGFEFKSGRNYVARMRCKTPDVNKHYGSQWSPWSSSVTWKAHRGDWQQLDAHFPKAAPIYFLLCLGTLLLFLALAFTLFRRAKSSCGGSIPTPAAFFQPLYLAHDGNFKGWAGLAAATTHENEAGWRRSGGEAEAAAAPGALRSEGRAEEPPESSPGARADLGEPERSVPGFAAGEARPLQPRAGGTLPGAVVFRPRDGDSGPGVWNRREGFAPGSSSRFAELGLA</sequence>
<organism evidence="11 12">
    <name type="scientific">Python bivittatus</name>
    <name type="common">Burmese python</name>
    <name type="synonym">Python molurus bivittatus</name>
    <dbReference type="NCBI Taxonomy" id="176946"/>
    <lineage>
        <taxon>Eukaryota</taxon>
        <taxon>Metazoa</taxon>
        <taxon>Chordata</taxon>
        <taxon>Craniata</taxon>
        <taxon>Vertebrata</taxon>
        <taxon>Euteleostomi</taxon>
        <taxon>Lepidosauria</taxon>
        <taxon>Squamata</taxon>
        <taxon>Bifurcata</taxon>
        <taxon>Unidentata</taxon>
        <taxon>Episquamata</taxon>
        <taxon>Toxicofera</taxon>
        <taxon>Serpentes</taxon>
        <taxon>Henophidia</taxon>
        <taxon>Pythonidae</taxon>
        <taxon>Python</taxon>
    </lineage>
</organism>
<feature type="domain" description="Fibronectin type-III" evidence="10">
    <location>
        <begin position="73"/>
        <end position="174"/>
    </location>
</feature>
<dbReference type="PANTHER" id="PTHR23037">
    <property type="entry name" value="CYTOKINE RECEPTOR"/>
    <property type="match status" value="1"/>
</dbReference>
<comment type="subcellular location">
    <subcellularLocation>
        <location evidence="1">Membrane</location>
        <topology evidence="1">Single-pass type I membrane protein</topology>
    </subcellularLocation>
</comment>
<dbReference type="InterPro" id="IPR013783">
    <property type="entry name" value="Ig-like_fold"/>
</dbReference>
<evidence type="ECO:0000256" key="4">
    <source>
        <dbReference type="ARBA" id="ARBA00022989"/>
    </source>
</evidence>
<evidence type="ECO:0000256" key="8">
    <source>
        <dbReference type="SAM" id="MobiDB-lite"/>
    </source>
</evidence>
<evidence type="ECO:0000256" key="6">
    <source>
        <dbReference type="ARBA" id="ARBA00023170"/>
    </source>
</evidence>
<dbReference type="SUPFAM" id="SSF49265">
    <property type="entry name" value="Fibronectin type III"/>
    <property type="match status" value="1"/>
</dbReference>
<dbReference type="OrthoDB" id="8897483at2759"/>
<evidence type="ECO:0000256" key="1">
    <source>
        <dbReference type="ARBA" id="ARBA00004479"/>
    </source>
</evidence>
<proteinExistence type="predicted"/>
<feature type="compositionally biased region" description="Low complexity" evidence="8">
    <location>
        <begin position="265"/>
        <end position="276"/>
    </location>
</feature>
<dbReference type="InterPro" id="IPR003961">
    <property type="entry name" value="FN3_dom"/>
</dbReference>
<evidence type="ECO:0000256" key="5">
    <source>
        <dbReference type="ARBA" id="ARBA00023136"/>
    </source>
</evidence>
<gene>
    <name evidence="12" type="primary">LOC112542849</name>
</gene>
<dbReference type="InterPro" id="IPR036116">
    <property type="entry name" value="FN3_sf"/>
</dbReference>
<evidence type="ECO:0000256" key="2">
    <source>
        <dbReference type="ARBA" id="ARBA00022692"/>
    </source>
</evidence>
<keyword evidence="3" id="KW-0732">Signal</keyword>